<evidence type="ECO:0000256" key="1">
    <source>
        <dbReference type="SAM" id="MobiDB-lite"/>
    </source>
</evidence>
<evidence type="ECO:0000313" key="4">
    <source>
        <dbReference type="Proteomes" id="UP001458880"/>
    </source>
</evidence>
<sequence>GTDLVTILLARCTDVGGLVQIYEMDSSDSDSSVEYENSFESGSDSDADISGMDISDTDELNSDWQRISTTAPKSAPSHFLFLSTPGCTFNAENFDVLDYFQLFFDDDLINTLVTETNRYAEQQPKRSSDVLQLVSVQEMQIDVWV</sequence>
<dbReference type="EMBL" id="JASPKY010000855">
    <property type="protein sequence ID" value="KAK9681007.1"/>
    <property type="molecule type" value="Genomic_DNA"/>
</dbReference>
<accession>A0AAW1HVU2</accession>
<keyword evidence="4" id="KW-1185">Reference proteome</keyword>
<reference evidence="3 4" key="1">
    <citation type="journal article" date="2024" name="BMC Genomics">
        <title>De novo assembly and annotation of Popillia japonica's genome with initial clues to its potential as an invasive pest.</title>
        <authorList>
            <person name="Cucini C."/>
            <person name="Boschi S."/>
            <person name="Funari R."/>
            <person name="Cardaioli E."/>
            <person name="Iannotti N."/>
            <person name="Marturano G."/>
            <person name="Paoli F."/>
            <person name="Bruttini M."/>
            <person name="Carapelli A."/>
            <person name="Frati F."/>
            <person name="Nardi F."/>
        </authorList>
    </citation>
    <scope>NUCLEOTIDE SEQUENCE [LARGE SCALE GENOMIC DNA]</scope>
    <source>
        <strain evidence="3">DMR45628</strain>
    </source>
</reference>
<dbReference type="Proteomes" id="UP001458880">
    <property type="component" value="Unassembled WGS sequence"/>
</dbReference>
<feature type="compositionally biased region" description="Polar residues" evidence="1">
    <location>
        <begin position="34"/>
        <end position="44"/>
    </location>
</feature>
<evidence type="ECO:0000259" key="2">
    <source>
        <dbReference type="Pfam" id="PF13843"/>
    </source>
</evidence>
<dbReference type="InterPro" id="IPR029526">
    <property type="entry name" value="PGBD"/>
</dbReference>
<organism evidence="3 4">
    <name type="scientific">Popillia japonica</name>
    <name type="common">Japanese beetle</name>
    <dbReference type="NCBI Taxonomy" id="7064"/>
    <lineage>
        <taxon>Eukaryota</taxon>
        <taxon>Metazoa</taxon>
        <taxon>Ecdysozoa</taxon>
        <taxon>Arthropoda</taxon>
        <taxon>Hexapoda</taxon>
        <taxon>Insecta</taxon>
        <taxon>Pterygota</taxon>
        <taxon>Neoptera</taxon>
        <taxon>Endopterygota</taxon>
        <taxon>Coleoptera</taxon>
        <taxon>Polyphaga</taxon>
        <taxon>Scarabaeiformia</taxon>
        <taxon>Scarabaeidae</taxon>
        <taxon>Rutelinae</taxon>
        <taxon>Popillia</taxon>
    </lineage>
</organism>
<feature type="domain" description="PiggyBac transposable element-derived protein" evidence="2">
    <location>
        <begin position="98"/>
        <end position="139"/>
    </location>
</feature>
<feature type="region of interest" description="Disordered" evidence="1">
    <location>
        <begin position="29"/>
        <end position="54"/>
    </location>
</feature>
<protein>
    <recommendedName>
        <fullName evidence="2">PiggyBac transposable element-derived protein domain-containing protein</fullName>
    </recommendedName>
</protein>
<name>A0AAW1HVU2_POPJA</name>
<gene>
    <name evidence="3" type="ORF">QE152_g38647</name>
</gene>
<dbReference type="Pfam" id="PF13843">
    <property type="entry name" value="DDE_Tnp_1_7"/>
    <property type="match status" value="1"/>
</dbReference>
<comment type="caution">
    <text evidence="3">The sequence shown here is derived from an EMBL/GenBank/DDBJ whole genome shotgun (WGS) entry which is preliminary data.</text>
</comment>
<evidence type="ECO:0000313" key="3">
    <source>
        <dbReference type="EMBL" id="KAK9681007.1"/>
    </source>
</evidence>
<proteinExistence type="predicted"/>
<feature type="non-terminal residue" evidence="3">
    <location>
        <position position="1"/>
    </location>
</feature>
<dbReference type="AlphaFoldDB" id="A0AAW1HVU2"/>